<gene>
    <name evidence="6" type="ORF">HFP15_06340</name>
</gene>
<evidence type="ECO:0000256" key="1">
    <source>
        <dbReference type="ARBA" id="ARBA00010790"/>
    </source>
</evidence>
<keyword evidence="3" id="KW-0274">FAD</keyword>
<organism evidence="6 7">
    <name type="scientific">Amycolatopsis acididurans</name>
    <dbReference type="NCBI Taxonomy" id="2724524"/>
    <lineage>
        <taxon>Bacteria</taxon>
        <taxon>Bacillati</taxon>
        <taxon>Actinomycetota</taxon>
        <taxon>Actinomycetes</taxon>
        <taxon>Pseudonocardiales</taxon>
        <taxon>Pseudonocardiaceae</taxon>
        <taxon>Amycolatopsis</taxon>
    </lineage>
</organism>
<dbReference type="RefSeq" id="WP_168512351.1">
    <property type="nucleotide sequence ID" value="NZ_JAAXLS010000002.1"/>
</dbReference>
<comment type="caution">
    <text evidence="6">The sequence shown here is derived from an EMBL/GenBank/DDBJ whole genome shotgun (WGS) entry which is preliminary data.</text>
</comment>
<protein>
    <submittedName>
        <fullName evidence="6">FAD-binding protein</fullName>
    </submittedName>
</protein>
<comment type="similarity">
    <text evidence="1">Belongs to the GMC oxidoreductase family.</text>
</comment>
<evidence type="ECO:0000313" key="7">
    <source>
        <dbReference type="Proteomes" id="UP000715441"/>
    </source>
</evidence>
<dbReference type="Pfam" id="PF00890">
    <property type="entry name" value="FAD_binding_2"/>
    <property type="match status" value="1"/>
</dbReference>
<dbReference type="EMBL" id="JAAXLS010000002">
    <property type="protein sequence ID" value="NKQ52494.1"/>
    <property type="molecule type" value="Genomic_DNA"/>
</dbReference>
<dbReference type="Pfam" id="PF05199">
    <property type="entry name" value="GMC_oxred_C"/>
    <property type="match status" value="1"/>
</dbReference>
<dbReference type="PROSITE" id="PS00624">
    <property type="entry name" value="GMC_OXRED_2"/>
    <property type="match status" value="1"/>
</dbReference>
<keyword evidence="2" id="KW-0285">Flavoprotein</keyword>
<dbReference type="PRINTS" id="PR00411">
    <property type="entry name" value="PNDRDTASEI"/>
</dbReference>
<dbReference type="Pfam" id="PF00732">
    <property type="entry name" value="GMC_oxred_N"/>
    <property type="match status" value="1"/>
</dbReference>
<sequence>MTDRALTGTVATLLGTDPVRAREVAARLGTLSAAFPRPARLGLRAGAGLLDTAALLTTGRRLDRLRPEQRDALCRVLAGQPRLAAVADLLKVPALLAGSGTVLPPAPEPARPDAALDCTPSAHWPARTTADAVVIGSGAGGAMAARELARAGLSVVIVEEGSRFGVADFRDREPVERFARLYRDGGATVAWGVPPVVLPVGRAVGGTTVVNSGTCYRPPARVLAHWRSRAGVALTDRIAELVPEVERTLRVATQPMAALGRNGGLALAGAARLGWQASPLRRNAPGCAGSCQCAVGCPRNAKYGVHLNALPQACEAGAKIVSELRVHRILVERGRAAGVVARRPDGSSAEILSDIVVVAAGATETPPLLCRSGLGRHPQLGRNLALHPAVSLAGRFDEDVEAWRGVLQSVGIEQWHDKGVLIEATSAPPGMGTFVLPGLGSDLRREMEASPRLATLGAMIADEPAGQVLGRRAPLLRYQLARDDLGKLRTALCAMGEVLFAAGAREVLTGIARSPRASDVTALRDIVARTPAAQLHLAAFHPTGSARAAADPESGPVDGRGRLRGVDGVYVADASVLPSCPTVNPQVTIMAMALAIGECVIADRGGA</sequence>
<keyword evidence="7" id="KW-1185">Reference proteome</keyword>
<dbReference type="InterPro" id="IPR007867">
    <property type="entry name" value="GMC_OxRtase_C"/>
</dbReference>
<evidence type="ECO:0000256" key="3">
    <source>
        <dbReference type="ARBA" id="ARBA00022827"/>
    </source>
</evidence>
<evidence type="ECO:0000256" key="4">
    <source>
        <dbReference type="ARBA" id="ARBA00023002"/>
    </source>
</evidence>
<evidence type="ECO:0000313" key="6">
    <source>
        <dbReference type="EMBL" id="NKQ52494.1"/>
    </source>
</evidence>
<proteinExistence type="inferred from homology"/>
<accession>A0ABX1J0J1</accession>
<reference evidence="6 7" key="1">
    <citation type="submission" date="2020-04" db="EMBL/GenBank/DDBJ databases">
        <title>Novel species.</title>
        <authorList>
            <person name="Teo W.F.A."/>
            <person name="Lipun K."/>
            <person name="Srisuk N."/>
            <person name="Duangmal K."/>
        </authorList>
    </citation>
    <scope>NUCLEOTIDE SEQUENCE [LARGE SCALE GENOMIC DNA]</scope>
    <source>
        <strain evidence="6 7">K13G38</strain>
    </source>
</reference>
<feature type="domain" description="Glucose-methanol-choline oxidoreductase N-terminal" evidence="5">
    <location>
        <begin position="361"/>
        <end position="375"/>
    </location>
</feature>
<dbReference type="InterPro" id="IPR036188">
    <property type="entry name" value="FAD/NAD-bd_sf"/>
</dbReference>
<dbReference type="PANTHER" id="PTHR46056">
    <property type="entry name" value="LONG-CHAIN-ALCOHOL OXIDASE"/>
    <property type="match status" value="1"/>
</dbReference>
<dbReference type="Gene3D" id="3.50.50.60">
    <property type="entry name" value="FAD/NAD(P)-binding domain"/>
    <property type="match status" value="2"/>
</dbReference>
<dbReference type="SUPFAM" id="SSF51905">
    <property type="entry name" value="FAD/NAD(P)-binding domain"/>
    <property type="match status" value="1"/>
</dbReference>
<keyword evidence="4" id="KW-0560">Oxidoreductase</keyword>
<evidence type="ECO:0000259" key="5">
    <source>
        <dbReference type="PROSITE" id="PS00624"/>
    </source>
</evidence>
<dbReference type="InterPro" id="IPR003953">
    <property type="entry name" value="FAD-dep_OxRdtase_2_FAD-bd"/>
</dbReference>
<name>A0ABX1J0J1_9PSEU</name>
<evidence type="ECO:0000256" key="2">
    <source>
        <dbReference type="ARBA" id="ARBA00022630"/>
    </source>
</evidence>
<dbReference type="InterPro" id="IPR000172">
    <property type="entry name" value="GMC_OxRdtase_N"/>
</dbReference>
<dbReference type="Proteomes" id="UP000715441">
    <property type="component" value="Unassembled WGS sequence"/>
</dbReference>
<dbReference type="PANTHER" id="PTHR46056:SF12">
    <property type="entry name" value="LONG-CHAIN-ALCOHOL OXIDASE"/>
    <property type="match status" value="1"/>
</dbReference>